<dbReference type="GO" id="GO:0005634">
    <property type="term" value="C:nucleus"/>
    <property type="evidence" value="ECO:0007669"/>
    <property type="project" value="UniProtKB-SubCell"/>
</dbReference>
<reference evidence="10" key="1">
    <citation type="journal article" date="2018" name="Gigascience">
        <title>Genome assembly of the Pink Ipe (Handroanthus impetiginosus, Bignoniaceae), a highly valued, ecologically keystone Neotropical timber forest tree.</title>
        <authorList>
            <person name="Silva-Junior O.B."/>
            <person name="Grattapaglia D."/>
            <person name="Novaes E."/>
            <person name="Collevatti R.G."/>
        </authorList>
    </citation>
    <scope>NUCLEOTIDE SEQUENCE [LARGE SCALE GENOMIC DNA]</scope>
    <source>
        <strain evidence="10">cv. UFG-1</strain>
    </source>
</reference>
<protein>
    <recommendedName>
        <fullName evidence="6">Transcription repressor</fullName>
    </recommendedName>
    <alternativeName>
        <fullName evidence="6">Ovate family protein</fullName>
    </alternativeName>
</protein>
<dbReference type="PROSITE" id="PS51754">
    <property type="entry name" value="OVATE"/>
    <property type="match status" value="1"/>
</dbReference>
<keyword evidence="4 6" id="KW-0804">Transcription</keyword>
<evidence type="ECO:0000256" key="3">
    <source>
        <dbReference type="ARBA" id="ARBA00023015"/>
    </source>
</evidence>
<dbReference type="EMBL" id="NKXS01000290">
    <property type="protein sequence ID" value="PIN25215.1"/>
    <property type="molecule type" value="Genomic_DNA"/>
</dbReference>
<dbReference type="OrthoDB" id="1928390at2759"/>
<dbReference type="GO" id="GO:0045892">
    <property type="term" value="P:negative regulation of DNA-templated transcription"/>
    <property type="evidence" value="ECO:0007669"/>
    <property type="project" value="UniProtKB-UniRule"/>
</dbReference>
<evidence type="ECO:0000256" key="2">
    <source>
        <dbReference type="ARBA" id="ARBA00022491"/>
    </source>
</evidence>
<evidence type="ECO:0000313" key="9">
    <source>
        <dbReference type="EMBL" id="PIN25215.1"/>
    </source>
</evidence>
<dbReference type="Proteomes" id="UP000231279">
    <property type="component" value="Unassembled WGS sequence"/>
</dbReference>
<dbReference type="InterPro" id="IPR038933">
    <property type="entry name" value="Ovate"/>
</dbReference>
<comment type="subcellular location">
    <subcellularLocation>
        <location evidence="1 6">Nucleus</location>
    </subcellularLocation>
</comment>
<dbReference type="Pfam" id="PF04844">
    <property type="entry name" value="Ovate"/>
    <property type="match status" value="1"/>
</dbReference>
<feature type="domain" description="OVATE" evidence="8">
    <location>
        <begin position="109"/>
        <end position="168"/>
    </location>
</feature>
<dbReference type="AlphaFoldDB" id="A0A2G9I623"/>
<sequence>MSSSKKWNLKKIFTANGGCGCRPKATDIIEPKPTTKTTASDQKPGCYPSSSPSSWDRFTGGQPIVDDDDGYTSTTFSLTIDSSPQFCLENHDHSKAVSPYPKIQDSHAVVKYSENPYHDFRQSMLQMIFEKEIYSGDDLQQLLQCFLELNSPNHHEVIVKAFMEIWNGSVGTVAGRGEEEEAPPCSSSRDT</sequence>
<organism evidence="9 10">
    <name type="scientific">Handroanthus impetiginosus</name>
    <dbReference type="NCBI Taxonomy" id="429701"/>
    <lineage>
        <taxon>Eukaryota</taxon>
        <taxon>Viridiplantae</taxon>
        <taxon>Streptophyta</taxon>
        <taxon>Embryophyta</taxon>
        <taxon>Tracheophyta</taxon>
        <taxon>Spermatophyta</taxon>
        <taxon>Magnoliopsida</taxon>
        <taxon>eudicotyledons</taxon>
        <taxon>Gunneridae</taxon>
        <taxon>Pentapetalae</taxon>
        <taxon>asterids</taxon>
        <taxon>lamiids</taxon>
        <taxon>Lamiales</taxon>
        <taxon>Bignoniaceae</taxon>
        <taxon>Crescentiina</taxon>
        <taxon>Tabebuia alliance</taxon>
        <taxon>Handroanthus</taxon>
    </lineage>
</organism>
<keyword evidence="3 6" id="KW-0805">Transcription regulation</keyword>
<evidence type="ECO:0000256" key="4">
    <source>
        <dbReference type="ARBA" id="ARBA00023163"/>
    </source>
</evidence>
<dbReference type="PANTHER" id="PTHR33057:SF138">
    <property type="entry name" value="TRANSCRIPTION REPRESSOR OFP10"/>
    <property type="match status" value="1"/>
</dbReference>
<proteinExistence type="predicted"/>
<dbReference type="InterPro" id="IPR006458">
    <property type="entry name" value="Ovate_C"/>
</dbReference>
<evidence type="ECO:0000256" key="5">
    <source>
        <dbReference type="ARBA" id="ARBA00023242"/>
    </source>
</evidence>
<gene>
    <name evidence="9" type="ORF">CDL12_02052</name>
</gene>
<evidence type="ECO:0000256" key="7">
    <source>
        <dbReference type="SAM" id="MobiDB-lite"/>
    </source>
</evidence>
<keyword evidence="2 6" id="KW-0678">Repressor</keyword>
<comment type="caution">
    <text evidence="9">The sequence shown here is derived from an EMBL/GenBank/DDBJ whole genome shotgun (WGS) entry which is preliminary data.</text>
</comment>
<keyword evidence="10" id="KW-1185">Reference proteome</keyword>
<dbReference type="NCBIfam" id="TIGR01568">
    <property type="entry name" value="A_thal_3678"/>
    <property type="match status" value="1"/>
</dbReference>
<feature type="region of interest" description="Disordered" evidence="7">
    <location>
        <begin position="24"/>
        <end position="54"/>
    </location>
</feature>
<dbReference type="PANTHER" id="PTHR33057">
    <property type="entry name" value="TRANSCRIPTION REPRESSOR OFP7-RELATED"/>
    <property type="match status" value="1"/>
</dbReference>
<accession>A0A2G9I623</accession>
<keyword evidence="5 6" id="KW-0539">Nucleus</keyword>
<evidence type="ECO:0000259" key="8">
    <source>
        <dbReference type="PROSITE" id="PS51754"/>
    </source>
</evidence>
<evidence type="ECO:0000313" key="10">
    <source>
        <dbReference type="Proteomes" id="UP000231279"/>
    </source>
</evidence>
<evidence type="ECO:0000256" key="1">
    <source>
        <dbReference type="ARBA" id="ARBA00004123"/>
    </source>
</evidence>
<dbReference type="STRING" id="429701.A0A2G9I623"/>
<comment type="function">
    <text evidence="6">Transcriptional repressor that regulates multiple aspects of plant growth and development.</text>
</comment>
<evidence type="ECO:0000256" key="6">
    <source>
        <dbReference type="RuleBase" id="RU367028"/>
    </source>
</evidence>
<name>A0A2G9I623_9LAMI</name>